<evidence type="ECO:0000256" key="1">
    <source>
        <dbReference type="SAM" id="MobiDB-lite"/>
    </source>
</evidence>
<dbReference type="EMBL" id="QEKI01000002">
    <property type="protein sequence ID" value="PVY42893.1"/>
    <property type="molecule type" value="Genomic_DNA"/>
</dbReference>
<keyword evidence="2" id="KW-0472">Membrane</keyword>
<accession>A0A2U1B2K3</accession>
<reference evidence="3 4" key="1">
    <citation type="submission" date="2018-04" db="EMBL/GenBank/DDBJ databases">
        <title>Genomic Encyclopedia of Type Strains, Phase IV (KMG-IV): sequencing the most valuable type-strain genomes for metagenomic binning, comparative biology and taxonomic classification.</title>
        <authorList>
            <person name="Goeker M."/>
        </authorList>
    </citation>
    <scope>NUCLEOTIDE SEQUENCE [LARGE SCALE GENOMIC DNA]</scope>
    <source>
        <strain evidence="3 4">DSM 100231</strain>
    </source>
</reference>
<proteinExistence type="predicted"/>
<comment type="caution">
    <text evidence="3">The sequence shown here is derived from an EMBL/GenBank/DDBJ whole genome shotgun (WGS) entry which is preliminary data.</text>
</comment>
<sequence length="77" mass="8569">MLKIILLTSNIIALMASILWMIFDFGYEPVISTLVLIAGLVGFIKTETPKEERAKTAQNQRGGNNSKNYQAGRDIKL</sequence>
<gene>
    <name evidence="3" type="ORF">C8E01_10268</name>
</gene>
<dbReference type="Proteomes" id="UP000245466">
    <property type="component" value="Unassembled WGS sequence"/>
</dbReference>
<feature type="transmembrane region" description="Helical" evidence="2">
    <location>
        <begin position="29"/>
        <end position="46"/>
    </location>
</feature>
<name>A0A2U1B2K3_9BACT</name>
<feature type="region of interest" description="Disordered" evidence="1">
    <location>
        <begin position="50"/>
        <end position="77"/>
    </location>
</feature>
<feature type="compositionally biased region" description="Polar residues" evidence="1">
    <location>
        <begin position="56"/>
        <end position="69"/>
    </location>
</feature>
<feature type="transmembrane region" description="Helical" evidence="2">
    <location>
        <begin position="5"/>
        <end position="23"/>
    </location>
</feature>
<evidence type="ECO:0000313" key="3">
    <source>
        <dbReference type="EMBL" id="PVY42893.1"/>
    </source>
</evidence>
<evidence type="ECO:0000313" key="4">
    <source>
        <dbReference type="Proteomes" id="UP000245466"/>
    </source>
</evidence>
<dbReference type="AlphaFoldDB" id="A0A2U1B2K3"/>
<evidence type="ECO:0000256" key="2">
    <source>
        <dbReference type="SAM" id="Phobius"/>
    </source>
</evidence>
<protein>
    <submittedName>
        <fullName evidence="3">Uncharacterized protein</fullName>
    </submittedName>
</protein>
<keyword evidence="2" id="KW-1133">Transmembrane helix</keyword>
<keyword evidence="2" id="KW-0812">Transmembrane</keyword>
<organism evidence="3 4">
    <name type="scientific">Pontibacter virosus</name>
    <dbReference type="NCBI Taxonomy" id="1765052"/>
    <lineage>
        <taxon>Bacteria</taxon>
        <taxon>Pseudomonadati</taxon>
        <taxon>Bacteroidota</taxon>
        <taxon>Cytophagia</taxon>
        <taxon>Cytophagales</taxon>
        <taxon>Hymenobacteraceae</taxon>
        <taxon>Pontibacter</taxon>
    </lineage>
</organism>
<keyword evidence="4" id="KW-1185">Reference proteome</keyword>